<dbReference type="EMBL" id="DSFP01000065">
    <property type="protein sequence ID" value="HEW46479.1"/>
    <property type="molecule type" value="Genomic_DNA"/>
</dbReference>
<keyword evidence="1" id="KW-0812">Transmembrane</keyword>
<sequence>MIGLILSLLLFASLFGFSAEREEVLSNKEILERLVRLEEGQRAIIQRLDYMEKHFGERFEDLNKQLDRITAIFTTLVVAVIGFAYWDRRTIIKKAKEEAISEIEKEGKLSNLINALRELAKTEPKVAEVLKKFNLL</sequence>
<protein>
    <submittedName>
        <fullName evidence="2">Uncharacterized protein</fullName>
    </submittedName>
</protein>
<comment type="caution">
    <text evidence="2">The sequence shown here is derived from an EMBL/GenBank/DDBJ whole genome shotgun (WGS) entry which is preliminary data.</text>
</comment>
<keyword evidence="1" id="KW-1133">Transmembrane helix</keyword>
<accession>A0A7C2VB23</accession>
<proteinExistence type="predicted"/>
<evidence type="ECO:0000313" key="2">
    <source>
        <dbReference type="EMBL" id="HEW46479.1"/>
    </source>
</evidence>
<keyword evidence="1" id="KW-0472">Membrane</keyword>
<name>A0A7C2VB23_9AQUI</name>
<feature type="transmembrane region" description="Helical" evidence="1">
    <location>
        <begin position="69"/>
        <end position="86"/>
    </location>
</feature>
<reference evidence="2" key="1">
    <citation type="journal article" date="2020" name="mSystems">
        <title>Genome- and Community-Level Interaction Insights into Carbon Utilization and Element Cycling Functions of Hydrothermarchaeota in Hydrothermal Sediment.</title>
        <authorList>
            <person name="Zhou Z."/>
            <person name="Liu Y."/>
            <person name="Xu W."/>
            <person name="Pan J."/>
            <person name="Luo Z.H."/>
            <person name="Li M."/>
        </authorList>
    </citation>
    <scope>NUCLEOTIDE SEQUENCE [LARGE SCALE GENOMIC DNA]</scope>
    <source>
        <strain evidence="2">SpSt-132</strain>
    </source>
</reference>
<evidence type="ECO:0000256" key="1">
    <source>
        <dbReference type="SAM" id="Phobius"/>
    </source>
</evidence>
<gene>
    <name evidence="2" type="ORF">ENO47_07445</name>
</gene>
<dbReference type="AlphaFoldDB" id="A0A7C2VB23"/>
<organism evidence="2">
    <name type="scientific">Hydrogenobacter sp</name>
    <dbReference type="NCBI Taxonomy" id="2152829"/>
    <lineage>
        <taxon>Bacteria</taxon>
        <taxon>Pseudomonadati</taxon>
        <taxon>Aquificota</taxon>
        <taxon>Aquificia</taxon>
        <taxon>Aquificales</taxon>
        <taxon>Aquificaceae</taxon>
        <taxon>Hydrogenobacter</taxon>
    </lineage>
</organism>